<dbReference type="EnsemblProtists" id="EKX54356">
    <property type="protein sequence ID" value="EKX54356"/>
    <property type="gene ID" value="GUITHDRAFT_99838"/>
</dbReference>
<dbReference type="RefSeq" id="XP_005841336.1">
    <property type="nucleotide sequence ID" value="XM_005841279.1"/>
</dbReference>
<reference evidence="8" key="3">
    <citation type="submission" date="2016-03" db="UniProtKB">
        <authorList>
            <consortium name="EnsemblProtists"/>
        </authorList>
    </citation>
    <scope>IDENTIFICATION</scope>
</reference>
<reference evidence="7 9" key="1">
    <citation type="journal article" date="2012" name="Nature">
        <title>Algal genomes reveal evolutionary mosaicism and the fate of nucleomorphs.</title>
        <authorList>
            <consortium name="DOE Joint Genome Institute"/>
            <person name="Curtis B.A."/>
            <person name="Tanifuji G."/>
            <person name="Burki F."/>
            <person name="Gruber A."/>
            <person name="Irimia M."/>
            <person name="Maruyama S."/>
            <person name="Arias M.C."/>
            <person name="Ball S.G."/>
            <person name="Gile G.H."/>
            <person name="Hirakawa Y."/>
            <person name="Hopkins J.F."/>
            <person name="Kuo A."/>
            <person name="Rensing S.A."/>
            <person name="Schmutz J."/>
            <person name="Symeonidi A."/>
            <person name="Elias M."/>
            <person name="Eveleigh R.J."/>
            <person name="Herman E.K."/>
            <person name="Klute M.J."/>
            <person name="Nakayama T."/>
            <person name="Obornik M."/>
            <person name="Reyes-Prieto A."/>
            <person name="Armbrust E.V."/>
            <person name="Aves S.J."/>
            <person name="Beiko R.G."/>
            <person name="Coutinho P."/>
            <person name="Dacks J.B."/>
            <person name="Durnford D.G."/>
            <person name="Fast N.M."/>
            <person name="Green B.R."/>
            <person name="Grisdale C.J."/>
            <person name="Hempel F."/>
            <person name="Henrissat B."/>
            <person name="Hoppner M.P."/>
            <person name="Ishida K."/>
            <person name="Kim E."/>
            <person name="Koreny L."/>
            <person name="Kroth P.G."/>
            <person name="Liu Y."/>
            <person name="Malik S.B."/>
            <person name="Maier U.G."/>
            <person name="McRose D."/>
            <person name="Mock T."/>
            <person name="Neilson J.A."/>
            <person name="Onodera N.T."/>
            <person name="Poole A.M."/>
            <person name="Pritham E.J."/>
            <person name="Richards T.A."/>
            <person name="Rocap G."/>
            <person name="Roy S.W."/>
            <person name="Sarai C."/>
            <person name="Schaack S."/>
            <person name="Shirato S."/>
            <person name="Slamovits C.H."/>
            <person name="Spencer D.F."/>
            <person name="Suzuki S."/>
            <person name="Worden A.Z."/>
            <person name="Zauner S."/>
            <person name="Barry K."/>
            <person name="Bell C."/>
            <person name="Bharti A.K."/>
            <person name="Crow J.A."/>
            <person name="Grimwood J."/>
            <person name="Kramer R."/>
            <person name="Lindquist E."/>
            <person name="Lucas S."/>
            <person name="Salamov A."/>
            <person name="McFadden G.I."/>
            <person name="Lane C.E."/>
            <person name="Keeling P.J."/>
            <person name="Gray M.W."/>
            <person name="Grigoriev I.V."/>
            <person name="Archibald J.M."/>
        </authorList>
    </citation>
    <scope>NUCLEOTIDE SEQUENCE</scope>
    <source>
        <strain evidence="7 9">CCMP2712</strain>
    </source>
</reference>
<dbReference type="Proteomes" id="UP000011087">
    <property type="component" value="Unassembled WGS sequence"/>
</dbReference>
<keyword evidence="9" id="KW-1185">Reference proteome</keyword>
<gene>
    <name evidence="7" type="ORF">GUITHDRAFT_99838</name>
</gene>
<sequence>MSRTVSRACGGTWIKYISGNENAELAGKEADDEEGMEGATGKVHKDMEGLVIEDVKGLVVMSANVISESLISIGLSHGLVYNKFDAALRHGWIRLQYGRAHARTLQKSDSGGLAQVTNAPWMSAPAGALCMLFAIFSAHTYSLLGLCCQMLHANSYTELWSKTVSPKTAWMPNTACFTFTWLCCAMYTIIIRDMLRSLLLAIGMAEAWTSKESVCAMMGDYAKGGRFFQLLALERRPKFGDEINISKLLVLISYFHGCYQVHLRFLQVHFDAPKFFHSLVWNKLPMLLWCFTIAGLVGAGLMIAGFLTFGEHSESLLLNNYHSNDQLATWARLATLVSILCRQEFATVSIFHPPSATRSSSGDRQTVKVEGVHFYSCLPPLPRLLRAPCSPPSDGSLLRWLSLTDNRTFWRLIVATCENMLQVLERLGIIASLSGSILGACIIFVFPPLIHMGCLDKKRKEGAKLSLKEERMYVTSYITLILGLLFGLFGVVVSLASR</sequence>
<dbReference type="HOGENOM" id="CLU_547987_0_0_1"/>
<dbReference type="PANTHER" id="PTHR22950">
    <property type="entry name" value="AMINO ACID TRANSPORTER"/>
    <property type="match status" value="1"/>
</dbReference>
<evidence type="ECO:0000256" key="4">
    <source>
        <dbReference type="ARBA" id="ARBA00023136"/>
    </source>
</evidence>
<dbReference type="AlphaFoldDB" id="L1K0K2"/>
<evidence type="ECO:0000313" key="8">
    <source>
        <dbReference type="EnsemblProtists" id="EKX54356"/>
    </source>
</evidence>
<accession>L1K0K2</accession>
<feature type="domain" description="Amino acid transporter transmembrane" evidence="6">
    <location>
        <begin position="247"/>
        <end position="491"/>
    </location>
</feature>
<feature type="transmembrane region" description="Helical" evidence="5">
    <location>
        <begin position="429"/>
        <end position="451"/>
    </location>
</feature>
<dbReference type="GeneID" id="17311073"/>
<evidence type="ECO:0000256" key="5">
    <source>
        <dbReference type="SAM" id="Phobius"/>
    </source>
</evidence>
<evidence type="ECO:0000256" key="3">
    <source>
        <dbReference type="ARBA" id="ARBA00022989"/>
    </source>
</evidence>
<name>L1K0K2_GUITC</name>
<dbReference type="InterPro" id="IPR013057">
    <property type="entry name" value="AA_transpt_TM"/>
</dbReference>
<keyword evidence="2 5" id="KW-0812">Transmembrane</keyword>
<feature type="transmembrane region" description="Helical" evidence="5">
    <location>
        <begin position="128"/>
        <end position="152"/>
    </location>
</feature>
<keyword evidence="3 5" id="KW-1133">Transmembrane helix</keyword>
<dbReference type="OrthoDB" id="28208at2759"/>
<organism evidence="7">
    <name type="scientific">Guillardia theta (strain CCMP2712)</name>
    <name type="common">Cryptophyte</name>
    <dbReference type="NCBI Taxonomy" id="905079"/>
    <lineage>
        <taxon>Eukaryota</taxon>
        <taxon>Cryptophyceae</taxon>
        <taxon>Pyrenomonadales</taxon>
        <taxon>Geminigeraceae</taxon>
        <taxon>Guillardia</taxon>
    </lineage>
</organism>
<evidence type="ECO:0000256" key="2">
    <source>
        <dbReference type="ARBA" id="ARBA00022692"/>
    </source>
</evidence>
<evidence type="ECO:0000259" key="6">
    <source>
        <dbReference type="Pfam" id="PF01490"/>
    </source>
</evidence>
<dbReference type="PaxDb" id="55529-EKX54356"/>
<dbReference type="GO" id="GO:0015179">
    <property type="term" value="F:L-amino acid transmembrane transporter activity"/>
    <property type="evidence" value="ECO:0007669"/>
    <property type="project" value="TreeGrafter"/>
</dbReference>
<feature type="transmembrane region" description="Helical" evidence="5">
    <location>
        <begin position="172"/>
        <end position="190"/>
    </location>
</feature>
<comment type="subcellular location">
    <subcellularLocation>
        <location evidence="1">Membrane</location>
        <topology evidence="1">Multi-pass membrane protein</topology>
    </subcellularLocation>
</comment>
<feature type="transmembrane region" description="Helical" evidence="5">
    <location>
        <begin position="286"/>
        <end position="309"/>
    </location>
</feature>
<dbReference type="KEGG" id="gtt:GUITHDRAFT_99838"/>
<dbReference type="EMBL" id="JH992967">
    <property type="protein sequence ID" value="EKX54356.1"/>
    <property type="molecule type" value="Genomic_DNA"/>
</dbReference>
<protein>
    <recommendedName>
        <fullName evidence="6">Amino acid transporter transmembrane domain-containing protein</fullName>
    </recommendedName>
</protein>
<evidence type="ECO:0000256" key="1">
    <source>
        <dbReference type="ARBA" id="ARBA00004141"/>
    </source>
</evidence>
<evidence type="ECO:0000313" key="7">
    <source>
        <dbReference type="EMBL" id="EKX54356.1"/>
    </source>
</evidence>
<reference evidence="9" key="2">
    <citation type="submission" date="2012-11" db="EMBL/GenBank/DDBJ databases">
        <authorList>
            <person name="Kuo A."/>
            <person name="Curtis B.A."/>
            <person name="Tanifuji G."/>
            <person name="Burki F."/>
            <person name="Gruber A."/>
            <person name="Irimia M."/>
            <person name="Maruyama S."/>
            <person name="Arias M.C."/>
            <person name="Ball S.G."/>
            <person name="Gile G.H."/>
            <person name="Hirakawa Y."/>
            <person name="Hopkins J.F."/>
            <person name="Rensing S.A."/>
            <person name="Schmutz J."/>
            <person name="Symeonidi A."/>
            <person name="Elias M."/>
            <person name="Eveleigh R.J."/>
            <person name="Herman E.K."/>
            <person name="Klute M.J."/>
            <person name="Nakayama T."/>
            <person name="Obornik M."/>
            <person name="Reyes-Prieto A."/>
            <person name="Armbrust E.V."/>
            <person name="Aves S.J."/>
            <person name="Beiko R.G."/>
            <person name="Coutinho P."/>
            <person name="Dacks J.B."/>
            <person name="Durnford D.G."/>
            <person name="Fast N.M."/>
            <person name="Green B.R."/>
            <person name="Grisdale C."/>
            <person name="Hempe F."/>
            <person name="Henrissat B."/>
            <person name="Hoppner M.P."/>
            <person name="Ishida K.-I."/>
            <person name="Kim E."/>
            <person name="Koreny L."/>
            <person name="Kroth P.G."/>
            <person name="Liu Y."/>
            <person name="Malik S.-B."/>
            <person name="Maier U.G."/>
            <person name="McRose D."/>
            <person name="Mock T."/>
            <person name="Neilson J.A."/>
            <person name="Onodera N.T."/>
            <person name="Poole A.M."/>
            <person name="Pritham E.J."/>
            <person name="Richards T.A."/>
            <person name="Rocap G."/>
            <person name="Roy S.W."/>
            <person name="Sarai C."/>
            <person name="Schaack S."/>
            <person name="Shirato S."/>
            <person name="Slamovits C.H."/>
            <person name="Spencer D.F."/>
            <person name="Suzuki S."/>
            <person name="Worden A.Z."/>
            <person name="Zauner S."/>
            <person name="Barry K."/>
            <person name="Bell C."/>
            <person name="Bharti A.K."/>
            <person name="Crow J.A."/>
            <person name="Grimwood J."/>
            <person name="Kramer R."/>
            <person name="Lindquist E."/>
            <person name="Lucas S."/>
            <person name="Salamov A."/>
            <person name="McFadden G.I."/>
            <person name="Lane C.E."/>
            <person name="Keeling P.J."/>
            <person name="Gray M.W."/>
            <person name="Grigoriev I.V."/>
            <person name="Archibald J.M."/>
        </authorList>
    </citation>
    <scope>NUCLEOTIDE SEQUENCE</scope>
    <source>
        <strain evidence="9">CCMP2712</strain>
    </source>
</reference>
<keyword evidence="4 5" id="KW-0472">Membrane</keyword>
<dbReference type="GO" id="GO:0016020">
    <property type="term" value="C:membrane"/>
    <property type="evidence" value="ECO:0007669"/>
    <property type="project" value="UniProtKB-SubCell"/>
</dbReference>
<evidence type="ECO:0000313" key="9">
    <source>
        <dbReference type="Proteomes" id="UP000011087"/>
    </source>
</evidence>
<proteinExistence type="predicted"/>
<dbReference type="Pfam" id="PF01490">
    <property type="entry name" value="Aa_trans"/>
    <property type="match status" value="1"/>
</dbReference>
<feature type="transmembrane region" description="Helical" evidence="5">
    <location>
        <begin position="472"/>
        <end position="496"/>
    </location>
</feature>